<accession>A0AC35UFN3</accession>
<dbReference type="Proteomes" id="UP000095286">
    <property type="component" value="Unplaced"/>
</dbReference>
<proteinExistence type="predicted"/>
<reference evidence="2" key="1">
    <citation type="submission" date="2016-11" db="UniProtKB">
        <authorList>
            <consortium name="WormBaseParasite"/>
        </authorList>
    </citation>
    <scope>IDENTIFICATION</scope>
    <source>
        <strain evidence="2">KR3021</strain>
    </source>
</reference>
<evidence type="ECO:0000313" key="2">
    <source>
        <dbReference type="WBParaSite" id="RSKR_0001100900.1"/>
    </source>
</evidence>
<evidence type="ECO:0000313" key="1">
    <source>
        <dbReference type="Proteomes" id="UP000095286"/>
    </source>
</evidence>
<name>A0AC35UFN3_9BILA</name>
<organism evidence="1 2">
    <name type="scientific">Rhabditophanes sp. KR3021</name>
    <dbReference type="NCBI Taxonomy" id="114890"/>
    <lineage>
        <taxon>Eukaryota</taxon>
        <taxon>Metazoa</taxon>
        <taxon>Ecdysozoa</taxon>
        <taxon>Nematoda</taxon>
        <taxon>Chromadorea</taxon>
        <taxon>Rhabditida</taxon>
        <taxon>Tylenchina</taxon>
        <taxon>Panagrolaimomorpha</taxon>
        <taxon>Strongyloidoidea</taxon>
        <taxon>Alloionematidae</taxon>
        <taxon>Rhabditophanes</taxon>
    </lineage>
</organism>
<protein>
    <submittedName>
        <fullName evidence="2">Aldehyde dehydrogenase</fullName>
    </submittedName>
</protein>
<dbReference type="WBParaSite" id="RSKR_0001100900.1">
    <property type="protein sequence ID" value="RSKR_0001100900.1"/>
    <property type="gene ID" value="RSKR_0001100900"/>
</dbReference>
<sequence length="512" mass="56874">MGDVSKFTTIPEEMDYQEILSTQRAYFDSGEPQKLSNRKAALKVLKSILLKDDAALTDGVEKDLRRGAKSTWALEIASAIGEIDYFLANLDSWAADEPVKRTHMTALDSCFLKKQPKGVVLLIAPWNYPVSMVLLPLIPAIAAGNTVIIKPSELAPATSQAFDTLFSKAFDKKLVKVVQGGIPETTALLKLEFDHIFYTGCPPVAKIIMKAAAEYLTPVTLELGGKCPVYVDKDADIEITARRIAWGKWMNCGQTCLSPDYILTTEAIKPKLIEEMKKAILEFYGPDISTSKDYSRIINNRHWNRINNLLIKSKGEVLYQSGKPNEEDLFIPPTIIDSGFHDSTMSEEIFGPVLPIITVTNLGEAIEFIKKGERPLASYIFSRSESSVERFVREVISGGCTVNDVIMHITVDTLPFGGIGNSGMGRYRGKFGFDTFTHEKAVLKKGFFLESLLAIRYPPMTESKFKQLSTLQKMRWSIPSRIPWGSMFGIVGIFVLGFATAVLALKVGQHHQ</sequence>